<gene>
    <name evidence="3" type="ORF">CAOG_004686</name>
</gene>
<feature type="chain" id="PRO_5002254467" description="DSBA-like thioredoxin domain-containing protein" evidence="1">
    <location>
        <begin position="20"/>
        <end position="261"/>
    </location>
</feature>
<protein>
    <recommendedName>
        <fullName evidence="2">DSBA-like thioredoxin domain-containing protein</fullName>
    </recommendedName>
</protein>
<dbReference type="PANTHER" id="PTHR33875:SF2">
    <property type="entry name" value="ACR183CP"/>
    <property type="match status" value="1"/>
</dbReference>
<dbReference type="Gene3D" id="3.40.30.10">
    <property type="entry name" value="Glutaredoxin"/>
    <property type="match status" value="1"/>
</dbReference>
<dbReference type="Proteomes" id="UP000008743">
    <property type="component" value="Unassembled WGS sequence"/>
</dbReference>
<accession>A0A0D2VSC9</accession>
<evidence type="ECO:0000313" key="3">
    <source>
        <dbReference type="EMBL" id="KJE93977.1"/>
    </source>
</evidence>
<dbReference type="PANTHER" id="PTHR33875">
    <property type="entry name" value="OS09G0542200 PROTEIN"/>
    <property type="match status" value="1"/>
</dbReference>
<dbReference type="InterPro" id="IPR001853">
    <property type="entry name" value="DSBA-like_thioredoxin_dom"/>
</dbReference>
<keyword evidence="1" id="KW-0732">Signal</keyword>
<dbReference type="STRING" id="595528.A0A0D2VSC9"/>
<dbReference type="Pfam" id="PF01323">
    <property type="entry name" value="DSBA"/>
    <property type="match status" value="1"/>
</dbReference>
<evidence type="ECO:0000313" key="4">
    <source>
        <dbReference type="Proteomes" id="UP000008743"/>
    </source>
</evidence>
<dbReference type="InterPro" id="IPR036249">
    <property type="entry name" value="Thioredoxin-like_sf"/>
</dbReference>
<dbReference type="EMBL" id="KE346366">
    <property type="protein sequence ID" value="KJE93977.1"/>
    <property type="molecule type" value="Genomic_DNA"/>
</dbReference>
<dbReference type="PhylomeDB" id="A0A0D2VSC9"/>
<keyword evidence="4" id="KW-1185">Reference proteome</keyword>
<dbReference type="RefSeq" id="XP_004347433.1">
    <property type="nucleotide sequence ID" value="XM_004347383.2"/>
</dbReference>
<dbReference type="OMA" id="GVQLESY"/>
<dbReference type="eggNOG" id="KOG2567">
    <property type="taxonomic scope" value="Eukaryota"/>
</dbReference>
<feature type="domain" description="DSBA-like thioredoxin" evidence="2">
    <location>
        <begin position="42"/>
        <end position="187"/>
    </location>
</feature>
<dbReference type="GO" id="GO:0016491">
    <property type="term" value="F:oxidoreductase activity"/>
    <property type="evidence" value="ECO:0007669"/>
    <property type="project" value="InterPro"/>
</dbReference>
<dbReference type="OrthoDB" id="37297at2759"/>
<evidence type="ECO:0000256" key="1">
    <source>
        <dbReference type="SAM" id="SignalP"/>
    </source>
</evidence>
<dbReference type="SUPFAM" id="SSF52833">
    <property type="entry name" value="Thioredoxin-like"/>
    <property type="match status" value="1"/>
</dbReference>
<reference evidence="4" key="1">
    <citation type="submission" date="2011-02" db="EMBL/GenBank/DDBJ databases">
        <title>The Genome Sequence of Capsaspora owczarzaki ATCC 30864.</title>
        <authorList>
            <person name="Russ C."/>
            <person name="Cuomo C."/>
            <person name="Burger G."/>
            <person name="Gray M.W."/>
            <person name="Holland P.W.H."/>
            <person name="King N."/>
            <person name="Lang F.B.F."/>
            <person name="Roger A.J."/>
            <person name="Ruiz-Trillo I."/>
            <person name="Young S.K."/>
            <person name="Zeng Q."/>
            <person name="Gargeya S."/>
            <person name="Alvarado L."/>
            <person name="Berlin A."/>
            <person name="Chapman S.B."/>
            <person name="Chen Z."/>
            <person name="Freedman E."/>
            <person name="Gellesch M."/>
            <person name="Goldberg J."/>
            <person name="Griggs A."/>
            <person name="Gujja S."/>
            <person name="Heilman E."/>
            <person name="Heiman D."/>
            <person name="Howarth C."/>
            <person name="Mehta T."/>
            <person name="Neiman D."/>
            <person name="Pearson M."/>
            <person name="Roberts A."/>
            <person name="Saif S."/>
            <person name="Shea T."/>
            <person name="Shenoy N."/>
            <person name="Sisk P."/>
            <person name="Stolte C."/>
            <person name="Sykes S."/>
            <person name="White J."/>
            <person name="Yandava C."/>
            <person name="Haas B."/>
            <person name="Nusbaum C."/>
            <person name="Birren B."/>
        </authorList>
    </citation>
    <scope>NUCLEOTIDE SEQUENCE</scope>
    <source>
        <strain evidence="4">ATCC 30864</strain>
    </source>
</reference>
<evidence type="ECO:0000259" key="2">
    <source>
        <dbReference type="Pfam" id="PF01323"/>
    </source>
</evidence>
<sequence length="261" mass="27787">MRAAVSAALVLVLAAAVSAQVPIPSRPDGFAYANGSPAAPLQIDLFVDLLCPDSQAIWPTLKQVADHYGAPTLRLVTHIFPLPYHHNAYYAAQGTQVVAAANVNAVYKWLDAVFAAQDSFEDDPTVNLTSNQVINMYAALSQTIGVPAAVFLKGMDSDDTDESARIAWKYGCTRGVAGTPWFFVNGISVAASSAWSVSDWVSVLDPLLNSSITRCDSTHRIRYGSLVTDCPAGEIVCNFLPGQSQCCLAGENCVPNVGCRC</sequence>
<feature type="signal peptide" evidence="1">
    <location>
        <begin position="1"/>
        <end position="19"/>
    </location>
</feature>
<proteinExistence type="predicted"/>
<name>A0A0D2VSC9_CAPO3</name>
<organism evidence="3 4">
    <name type="scientific">Capsaspora owczarzaki (strain ATCC 30864)</name>
    <dbReference type="NCBI Taxonomy" id="595528"/>
    <lineage>
        <taxon>Eukaryota</taxon>
        <taxon>Filasterea</taxon>
        <taxon>Capsaspora</taxon>
    </lineage>
</organism>
<dbReference type="InParanoid" id="A0A0D2VSC9"/>
<dbReference type="AlphaFoldDB" id="A0A0D2VSC9"/>